<feature type="transmembrane region" description="Helical" evidence="6">
    <location>
        <begin position="422"/>
        <end position="445"/>
    </location>
</feature>
<evidence type="ECO:0000256" key="1">
    <source>
        <dbReference type="ARBA" id="ARBA00004651"/>
    </source>
</evidence>
<accession>A0A504JMM2</accession>
<feature type="domain" description="MacB-like periplasmic core" evidence="8">
    <location>
        <begin position="438"/>
        <end position="633"/>
    </location>
</feature>
<sequence>MYMNYLKIAWRNLKGSKLFSVINILGLSIGIAVTIVLLLYIHAELSFDKMYTNQDRIHRVLLHTEDGVAKEIWTGIPSALSPALQNEIPEIEYASRLLKHDYGGNAAIIKANQKHFSEQKLYWADAALFKIFDIEFIVGQSTTILNDPNTVVLSESTAQKYFGNDNPLGKLITLNNSEQLEVKGVFKDFPSNSSLSCDIIVSFTSLQYHLNPSWGNASFETYCLLKPNTFVDDIQQSIQQIVDKNIPKDEQWYSFTLQPLERVHLYSASYKDNYSSKIGDINEIQNLSFLAILILLIACINYMNLITAHSQKKAKDIGVNKTLGATSRTLIFRFYVETALLTCIAMIIGIVFTIVMLPFFNTVFQSTLDIAMLGNVYFIFGMIVIWLIVTLIAGSYPAIFLSKASTGMMLKPSFRMGKNTILVRKGLVILQFAASAVLIVSVIIMHKQLQFMQNKELGFDPENVVAIPITAIQTPQKQHTLVKAFESLATISHVTKAQGFPSVDVSGNSLSRTQDFATYIDIRSNAVDPNFVDVLKLNMLEGKRLSENKQDADTIKEMVLNAKAVKQLGYDIKEVVGKKVYMNNRIFYVVGVVNDFNFSSLHIPIGAYAFHNGTRESKRYLLVRTTGSNVSSSIQQLEATFKKIAPDAIFEFEFLNKRLQNLYTYEQKIAQIYVMFCGLAILIACLGLFGLAAFTAEQRTKEIGIRKVLGASVTRITQMLSLDFVKLVLIAIIIAFPIAILIMNNWLEKFAYKTDIGLHVFLSAGFMILTIALITISSHAIKAAMQNPVKSLKTE</sequence>
<keyword evidence="5 6" id="KW-0472">Membrane</keyword>
<dbReference type="InterPro" id="IPR025857">
    <property type="entry name" value="MacB_PCD"/>
</dbReference>
<feature type="domain" description="ABC3 transporter permease C-terminal" evidence="7">
    <location>
        <begin position="675"/>
        <end position="777"/>
    </location>
</feature>
<dbReference type="OrthoDB" id="8740261at2"/>
<evidence type="ECO:0000256" key="2">
    <source>
        <dbReference type="ARBA" id="ARBA00022475"/>
    </source>
</evidence>
<dbReference type="InterPro" id="IPR050250">
    <property type="entry name" value="Macrolide_Exporter_MacB"/>
</dbReference>
<keyword evidence="2" id="KW-1003">Cell membrane</keyword>
<dbReference type="Pfam" id="PF02687">
    <property type="entry name" value="FtsX"/>
    <property type="match status" value="2"/>
</dbReference>
<dbReference type="EMBL" id="VFWZ01000002">
    <property type="protein sequence ID" value="TPN88019.1"/>
    <property type="molecule type" value="Genomic_DNA"/>
</dbReference>
<evidence type="ECO:0000259" key="8">
    <source>
        <dbReference type="Pfam" id="PF12704"/>
    </source>
</evidence>
<proteinExistence type="predicted"/>
<evidence type="ECO:0000313" key="10">
    <source>
        <dbReference type="Proteomes" id="UP000315540"/>
    </source>
</evidence>
<feature type="transmembrane region" description="Helical" evidence="6">
    <location>
        <begin position="21"/>
        <end position="41"/>
    </location>
</feature>
<keyword evidence="4 6" id="KW-1133">Transmembrane helix</keyword>
<dbReference type="GO" id="GO:0005886">
    <property type="term" value="C:plasma membrane"/>
    <property type="evidence" value="ECO:0007669"/>
    <property type="project" value="UniProtKB-SubCell"/>
</dbReference>
<keyword evidence="3 6" id="KW-0812">Transmembrane</keyword>
<feature type="domain" description="ABC3 transporter permease C-terminal" evidence="7">
    <location>
        <begin position="289"/>
        <end position="405"/>
    </location>
</feature>
<dbReference type="Proteomes" id="UP000315540">
    <property type="component" value="Unassembled WGS sequence"/>
</dbReference>
<keyword evidence="10" id="KW-1185">Reference proteome</keyword>
<comment type="caution">
    <text evidence="9">The sequence shown here is derived from an EMBL/GenBank/DDBJ whole genome shotgun (WGS) entry which is preliminary data.</text>
</comment>
<evidence type="ECO:0000259" key="7">
    <source>
        <dbReference type="Pfam" id="PF02687"/>
    </source>
</evidence>
<evidence type="ECO:0000256" key="5">
    <source>
        <dbReference type="ARBA" id="ARBA00023136"/>
    </source>
</evidence>
<name>A0A504JMM2_9FLAO</name>
<gene>
    <name evidence="9" type="ORF">FHK87_10635</name>
</gene>
<dbReference type="AlphaFoldDB" id="A0A504JMM2"/>
<feature type="transmembrane region" description="Helical" evidence="6">
    <location>
        <begin position="756"/>
        <end position="776"/>
    </location>
</feature>
<evidence type="ECO:0000256" key="4">
    <source>
        <dbReference type="ARBA" id="ARBA00022989"/>
    </source>
</evidence>
<evidence type="ECO:0000256" key="6">
    <source>
        <dbReference type="SAM" id="Phobius"/>
    </source>
</evidence>
<protein>
    <submittedName>
        <fullName evidence="9">FtsX-like permease family protein</fullName>
    </submittedName>
</protein>
<feature type="transmembrane region" description="Helical" evidence="6">
    <location>
        <begin position="334"/>
        <end position="357"/>
    </location>
</feature>
<dbReference type="PANTHER" id="PTHR30572">
    <property type="entry name" value="MEMBRANE COMPONENT OF TRANSPORTER-RELATED"/>
    <property type="match status" value="1"/>
</dbReference>
<organism evidence="9 10">
    <name type="scientific">Aquimarina algicola</name>
    <dbReference type="NCBI Taxonomy" id="2589995"/>
    <lineage>
        <taxon>Bacteria</taxon>
        <taxon>Pseudomonadati</taxon>
        <taxon>Bacteroidota</taxon>
        <taxon>Flavobacteriia</taxon>
        <taxon>Flavobacteriales</taxon>
        <taxon>Flavobacteriaceae</taxon>
        <taxon>Aquimarina</taxon>
    </lineage>
</organism>
<evidence type="ECO:0000313" key="9">
    <source>
        <dbReference type="EMBL" id="TPN88019.1"/>
    </source>
</evidence>
<feature type="transmembrane region" description="Helical" evidence="6">
    <location>
        <begin position="377"/>
        <end position="401"/>
    </location>
</feature>
<feature type="transmembrane region" description="Helical" evidence="6">
    <location>
        <begin position="672"/>
        <end position="696"/>
    </location>
</feature>
<reference evidence="9 10" key="1">
    <citation type="submission" date="2019-06" db="EMBL/GenBank/DDBJ databases">
        <authorList>
            <person name="Meng X."/>
        </authorList>
    </citation>
    <scope>NUCLEOTIDE SEQUENCE [LARGE SCALE GENOMIC DNA]</scope>
    <source>
        <strain evidence="9 10">M625</strain>
    </source>
</reference>
<comment type="subcellular location">
    <subcellularLocation>
        <location evidence="1">Cell membrane</location>
        <topology evidence="1">Multi-pass membrane protein</topology>
    </subcellularLocation>
</comment>
<dbReference type="Pfam" id="PF12704">
    <property type="entry name" value="MacB_PCD"/>
    <property type="match status" value="2"/>
</dbReference>
<feature type="transmembrane region" description="Helical" evidence="6">
    <location>
        <begin position="287"/>
        <end position="305"/>
    </location>
</feature>
<feature type="domain" description="MacB-like periplasmic core" evidence="8">
    <location>
        <begin position="20"/>
        <end position="240"/>
    </location>
</feature>
<evidence type="ECO:0000256" key="3">
    <source>
        <dbReference type="ARBA" id="ARBA00022692"/>
    </source>
</evidence>
<dbReference type="GO" id="GO:0022857">
    <property type="term" value="F:transmembrane transporter activity"/>
    <property type="evidence" value="ECO:0007669"/>
    <property type="project" value="TreeGrafter"/>
</dbReference>
<dbReference type="PANTHER" id="PTHR30572:SF18">
    <property type="entry name" value="ABC-TYPE MACROLIDE FAMILY EXPORT SYSTEM PERMEASE COMPONENT 2"/>
    <property type="match status" value="1"/>
</dbReference>
<dbReference type="InterPro" id="IPR003838">
    <property type="entry name" value="ABC3_permease_C"/>
</dbReference>
<feature type="transmembrane region" description="Helical" evidence="6">
    <location>
        <begin position="724"/>
        <end position="744"/>
    </location>
</feature>